<evidence type="ECO:0000256" key="2">
    <source>
        <dbReference type="ARBA" id="ARBA00007254"/>
    </source>
</evidence>
<keyword evidence="5 10" id="KW-0812">Transmembrane</keyword>
<dbReference type="InterPro" id="IPR036019">
    <property type="entry name" value="MscL_channel"/>
</dbReference>
<dbReference type="InterPro" id="IPR037673">
    <property type="entry name" value="MSC/AndL"/>
</dbReference>
<comment type="subunit">
    <text evidence="10">Homopentamer.</text>
</comment>
<evidence type="ECO:0000256" key="5">
    <source>
        <dbReference type="ARBA" id="ARBA00022692"/>
    </source>
</evidence>
<dbReference type="InterPro" id="IPR001185">
    <property type="entry name" value="MS_channel"/>
</dbReference>
<reference evidence="12" key="1">
    <citation type="submission" date="2022-02" db="EMBL/GenBank/DDBJ databases">
        <title>Qipengyuania spongiae sp. nov., isolated from marine sponge.</title>
        <authorList>
            <person name="Li Z."/>
            <person name="Zhang M."/>
        </authorList>
    </citation>
    <scope>NUCLEOTIDE SEQUENCE</scope>
    <source>
        <strain evidence="12">PHS-Z21</strain>
    </source>
</reference>
<evidence type="ECO:0000256" key="8">
    <source>
        <dbReference type="ARBA" id="ARBA00023136"/>
    </source>
</evidence>
<dbReference type="InterPro" id="IPR019823">
    <property type="entry name" value="Mechanosensitive_channel_CS"/>
</dbReference>
<keyword evidence="6 10" id="KW-1133">Transmembrane helix</keyword>
<keyword evidence="10" id="KW-0997">Cell inner membrane</keyword>
<dbReference type="PANTHER" id="PTHR30266:SF2">
    <property type="entry name" value="LARGE-CONDUCTANCE MECHANOSENSITIVE CHANNEL"/>
    <property type="match status" value="1"/>
</dbReference>
<protein>
    <recommendedName>
        <fullName evidence="10">Large-conductance mechanosensitive channel</fullName>
    </recommendedName>
</protein>
<keyword evidence="4 10" id="KW-1003">Cell membrane</keyword>
<proteinExistence type="inferred from homology"/>
<evidence type="ECO:0000256" key="3">
    <source>
        <dbReference type="ARBA" id="ARBA00022448"/>
    </source>
</evidence>
<evidence type="ECO:0000256" key="6">
    <source>
        <dbReference type="ARBA" id="ARBA00022989"/>
    </source>
</evidence>
<keyword evidence="9 10" id="KW-0407">Ion channel</keyword>
<keyword evidence="3 10" id="KW-0813">Transport</keyword>
<dbReference type="SUPFAM" id="SSF81330">
    <property type="entry name" value="Gated mechanosensitive channel"/>
    <property type="match status" value="1"/>
</dbReference>
<evidence type="ECO:0000256" key="7">
    <source>
        <dbReference type="ARBA" id="ARBA00023065"/>
    </source>
</evidence>
<evidence type="ECO:0000313" key="13">
    <source>
        <dbReference type="Proteomes" id="UP001065265"/>
    </source>
</evidence>
<dbReference type="RefSeq" id="WP_265561241.1">
    <property type="nucleotide sequence ID" value="NZ_CP092471.1"/>
</dbReference>
<dbReference type="NCBIfam" id="TIGR00220">
    <property type="entry name" value="mscL"/>
    <property type="match status" value="1"/>
</dbReference>
<dbReference type="Proteomes" id="UP001065265">
    <property type="component" value="Chromosome"/>
</dbReference>
<dbReference type="PRINTS" id="PR01264">
    <property type="entry name" value="MECHCHANNEL"/>
</dbReference>
<gene>
    <name evidence="10 12" type="primary">mscL</name>
    <name evidence="12" type="ORF">L1F33_07080</name>
</gene>
<evidence type="ECO:0000256" key="9">
    <source>
        <dbReference type="ARBA" id="ARBA00023303"/>
    </source>
</evidence>
<evidence type="ECO:0000256" key="1">
    <source>
        <dbReference type="ARBA" id="ARBA00004651"/>
    </source>
</evidence>
<sequence>MALGTEFRKFIARGNVVDLAVGVVIGAAFSGIVTQLTEAIIMPLIGWVFGDIDFSNWFIQLGSVPEGYEGALDNYEQLKEAGVAMIGYGALITAVINFLIVAFALFMLVRGVNRVTEEMQRKQMETEDSSKNPEVPTDPQLDVLKKILAELKNEKSGASSTSH</sequence>
<evidence type="ECO:0000313" key="12">
    <source>
        <dbReference type="EMBL" id="UVI40693.1"/>
    </source>
</evidence>
<evidence type="ECO:0000256" key="4">
    <source>
        <dbReference type="ARBA" id="ARBA00022475"/>
    </source>
</evidence>
<feature type="transmembrane region" description="Helical" evidence="10">
    <location>
        <begin position="21"/>
        <end position="49"/>
    </location>
</feature>
<name>A0ABY5T1N7_9SPHN</name>
<evidence type="ECO:0000256" key="10">
    <source>
        <dbReference type="HAMAP-Rule" id="MF_00115"/>
    </source>
</evidence>
<feature type="transmembrane region" description="Helical" evidence="10">
    <location>
        <begin position="85"/>
        <end position="109"/>
    </location>
</feature>
<dbReference type="Pfam" id="PF01741">
    <property type="entry name" value="MscL"/>
    <property type="match status" value="1"/>
</dbReference>
<keyword evidence="13" id="KW-1185">Reference proteome</keyword>
<dbReference type="PROSITE" id="PS01327">
    <property type="entry name" value="MSCL"/>
    <property type="match status" value="1"/>
</dbReference>
<feature type="region of interest" description="Disordered" evidence="11">
    <location>
        <begin position="120"/>
        <end position="140"/>
    </location>
</feature>
<keyword evidence="8 10" id="KW-0472">Membrane</keyword>
<comment type="function">
    <text evidence="10">Channel that opens in response to stretch forces in the membrane lipid bilayer. May participate in the regulation of osmotic pressure changes within the cell.</text>
</comment>
<evidence type="ECO:0000256" key="11">
    <source>
        <dbReference type="SAM" id="MobiDB-lite"/>
    </source>
</evidence>
<dbReference type="Gene3D" id="1.10.1200.120">
    <property type="entry name" value="Large-conductance mechanosensitive channel, MscL, domain 1"/>
    <property type="match status" value="1"/>
</dbReference>
<keyword evidence="7 10" id="KW-0406">Ion transport</keyword>
<comment type="similarity">
    <text evidence="2 10">Belongs to the MscL family.</text>
</comment>
<dbReference type="HAMAP" id="MF_00115">
    <property type="entry name" value="MscL"/>
    <property type="match status" value="1"/>
</dbReference>
<accession>A0ABY5T1N7</accession>
<comment type="subcellular location">
    <subcellularLocation>
        <location evidence="10">Cell inner membrane</location>
        <topology evidence="10">Multi-pass membrane protein</topology>
    </subcellularLocation>
    <subcellularLocation>
        <location evidence="1">Cell membrane</location>
        <topology evidence="1">Multi-pass membrane protein</topology>
    </subcellularLocation>
</comment>
<dbReference type="EMBL" id="CP092471">
    <property type="protein sequence ID" value="UVI40693.1"/>
    <property type="molecule type" value="Genomic_DNA"/>
</dbReference>
<feature type="compositionally biased region" description="Basic and acidic residues" evidence="11">
    <location>
        <begin position="120"/>
        <end position="131"/>
    </location>
</feature>
<dbReference type="PANTHER" id="PTHR30266">
    <property type="entry name" value="MECHANOSENSITIVE CHANNEL MSCL"/>
    <property type="match status" value="1"/>
</dbReference>
<organism evidence="12 13">
    <name type="scientific">Qipengyuania spongiae</name>
    <dbReference type="NCBI Taxonomy" id="2909673"/>
    <lineage>
        <taxon>Bacteria</taxon>
        <taxon>Pseudomonadati</taxon>
        <taxon>Pseudomonadota</taxon>
        <taxon>Alphaproteobacteria</taxon>
        <taxon>Sphingomonadales</taxon>
        <taxon>Erythrobacteraceae</taxon>
        <taxon>Qipengyuania</taxon>
    </lineage>
</organism>